<accession>A0A5A5T6I7</accession>
<evidence type="ECO:0000313" key="2">
    <source>
        <dbReference type="Proteomes" id="UP000322530"/>
    </source>
</evidence>
<name>A0A5A5T6I7_9CHLR</name>
<protein>
    <submittedName>
        <fullName evidence="1">Uncharacterized protein</fullName>
    </submittedName>
</protein>
<dbReference type="Proteomes" id="UP000322530">
    <property type="component" value="Unassembled WGS sequence"/>
</dbReference>
<dbReference type="AlphaFoldDB" id="A0A5A5T6I7"/>
<evidence type="ECO:0000313" key="1">
    <source>
        <dbReference type="EMBL" id="GCF06977.1"/>
    </source>
</evidence>
<sequence length="91" mass="10114">MVESSALYTHNIDFVLVAHRPGYRIQTENRFTEGSQVQRGSGICHLLADFASLKTMNLVGRAVVVAVTAYRKLCETTSYACKSGMPEEHYS</sequence>
<keyword evidence="2" id="KW-1185">Reference proteome</keyword>
<comment type="caution">
    <text evidence="1">The sequence shown here is derived from an EMBL/GenBank/DDBJ whole genome shotgun (WGS) entry which is preliminary data.</text>
</comment>
<dbReference type="EMBL" id="BIXY01000004">
    <property type="protein sequence ID" value="GCF06977.1"/>
    <property type="molecule type" value="Genomic_DNA"/>
</dbReference>
<gene>
    <name evidence="1" type="ORF">KDI_05410</name>
</gene>
<reference evidence="1 2" key="1">
    <citation type="submission" date="2019-01" db="EMBL/GenBank/DDBJ databases">
        <title>Draft genome sequence of Dictyobacter sp. Uno17.</title>
        <authorList>
            <person name="Wang C.M."/>
            <person name="Zheng Y."/>
            <person name="Sakai Y."/>
            <person name="Abe K."/>
            <person name="Yokota A."/>
            <person name="Yabe S."/>
        </authorList>
    </citation>
    <scope>NUCLEOTIDE SEQUENCE [LARGE SCALE GENOMIC DNA]</scope>
    <source>
        <strain evidence="1 2">Uno17</strain>
    </source>
</reference>
<organism evidence="1 2">
    <name type="scientific">Dictyobacter arantiisoli</name>
    <dbReference type="NCBI Taxonomy" id="2014874"/>
    <lineage>
        <taxon>Bacteria</taxon>
        <taxon>Bacillati</taxon>
        <taxon>Chloroflexota</taxon>
        <taxon>Ktedonobacteria</taxon>
        <taxon>Ktedonobacterales</taxon>
        <taxon>Dictyobacteraceae</taxon>
        <taxon>Dictyobacter</taxon>
    </lineage>
</organism>
<proteinExistence type="predicted"/>